<gene>
    <name evidence="2" type="ORF">UFOPK3662_03478</name>
</gene>
<reference evidence="2" key="1">
    <citation type="submission" date="2020-05" db="EMBL/GenBank/DDBJ databases">
        <authorList>
            <person name="Chiriac C."/>
            <person name="Salcher M."/>
            <person name="Ghai R."/>
            <person name="Kavagutti S V."/>
        </authorList>
    </citation>
    <scope>NUCLEOTIDE SEQUENCE</scope>
</reference>
<dbReference type="EMBL" id="CAFBMW010000044">
    <property type="protein sequence ID" value="CAB4963833.1"/>
    <property type="molecule type" value="Genomic_DNA"/>
</dbReference>
<dbReference type="Pfam" id="PF13692">
    <property type="entry name" value="Glyco_trans_1_4"/>
    <property type="match status" value="1"/>
</dbReference>
<evidence type="ECO:0000313" key="2">
    <source>
        <dbReference type="EMBL" id="CAB4963833.1"/>
    </source>
</evidence>
<dbReference type="Pfam" id="PF13579">
    <property type="entry name" value="Glyco_trans_4_4"/>
    <property type="match status" value="1"/>
</dbReference>
<proteinExistence type="predicted"/>
<dbReference type="SUPFAM" id="SSF53756">
    <property type="entry name" value="UDP-Glycosyltransferase/glycogen phosphorylase"/>
    <property type="match status" value="1"/>
</dbReference>
<dbReference type="Gene3D" id="3.40.50.2000">
    <property type="entry name" value="Glycogen Phosphorylase B"/>
    <property type="match status" value="2"/>
</dbReference>
<accession>A0A6J7LAD3</accession>
<dbReference type="InterPro" id="IPR028098">
    <property type="entry name" value="Glyco_trans_4-like_N"/>
</dbReference>
<dbReference type="AlphaFoldDB" id="A0A6J7LAD3"/>
<sequence length="384" mass="40887">MSARPSGRRILLAVTADASIPFLRGSAEHLAAEGWDVHVVSSGGDNARELADRSPVAVHDLAMRRDPAPVPDLVALFRMVRLVRRVRPDVVSAATPKAALLVGLAAWLCRVPVRVHQLWGLRYETTTGARRRVLRWLEKASAASATDVVALSASLRDVAVADGIASRIHVIGPGSSHGVDVDRFTVTPDQRAAARAGRWPDGPDLPVLGFVGRLHPDKGLDTLVDAVRLLDRRGIRGRLLLVGGEEGASHLLDGVHDAGGWTSETTGHVDDVAPYVALMDLLCLPSRREGFPNVVLEAAVAGVTCVGTPATGVVDAIVDGETGVLAADHTPEALADALEPLLRDAGRRARLGAAARERALTHFDQRDVWAAYERHYATLAEGAR</sequence>
<dbReference type="InterPro" id="IPR050194">
    <property type="entry name" value="Glycosyltransferase_grp1"/>
</dbReference>
<dbReference type="GO" id="GO:0016758">
    <property type="term" value="F:hexosyltransferase activity"/>
    <property type="evidence" value="ECO:0007669"/>
    <property type="project" value="TreeGrafter"/>
</dbReference>
<dbReference type="PANTHER" id="PTHR45947">
    <property type="entry name" value="SULFOQUINOVOSYL TRANSFERASE SQD2"/>
    <property type="match status" value="1"/>
</dbReference>
<evidence type="ECO:0000259" key="1">
    <source>
        <dbReference type="Pfam" id="PF13579"/>
    </source>
</evidence>
<feature type="domain" description="Glycosyltransferase subfamily 4-like N-terminal" evidence="1">
    <location>
        <begin position="24"/>
        <end position="174"/>
    </location>
</feature>
<protein>
    <submittedName>
        <fullName evidence="2">Unannotated protein</fullName>
    </submittedName>
</protein>
<name>A0A6J7LAD3_9ZZZZ</name>
<organism evidence="2">
    <name type="scientific">freshwater metagenome</name>
    <dbReference type="NCBI Taxonomy" id="449393"/>
    <lineage>
        <taxon>unclassified sequences</taxon>
        <taxon>metagenomes</taxon>
        <taxon>ecological metagenomes</taxon>
    </lineage>
</organism>
<dbReference type="PANTHER" id="PTHR45947:SF3">
    <property type="entry name" value="SULFOQUINOVOSYL TRANSFERASE SQD2"/>
    <property type="match status" value="1"/>
</dbReference>